<reference evidence="2" key="1">
    <citation type="submission" date="2022-10" db="EMBL/GenBank/DDBJ databases">
        <title>The complete genomes of actinobacterial strains from the NBC collection.</title>
        <authorList>
            <person name="Joergensen T.S."/>
            <person name="Alvarez Arevalo M."/>
            <person name="Sterndorff E.B."/>
            <person name="Faurdal D."/>
            <person name="Vuksanovic O."/>
            <person name="Mourched A.-S."/>
            <person name="Charusanti P."/>
            <person name="Shaw S."/>
            <person name="Blin K."/>
            <person name="Weber T."/>
        </authorList>
    </citation>
    <scope>NUCLEOTIDE SEQUENCE</scope>
    <source>
        <strain evidence="2">NBC_00093</strain>
    </source>
</reference>
<evidence type="ECO:0000313" key="2">
    <source>
        <dbReference type="EMBL" id="WTT18744.1"/>
    </source>
</evidence>
<name>A0AAU2A563_9ACTN</name>
<proteinExistence type="predicted"/>
<protein>
    <submittedName>
        <fullName evidence="2">Uncharacterized protein</fullName>
    </submittedName>
</protein>
<feature type="region of interest" description="Disordered" evidence="1">
    <location>
        <begin position="1"/>
        <end position="25"/>
    </location>
</feature>
<dbReference type="AlphaFoldDB" id="A0AAU2A563"/>
<dbReference type="EMBL" id="CP108222">
    <property type="protein sequence ID" value="WTT18744.1"/>
    <property type="molecule type" value="Genomic_DNA"/>
</dbReference>
<evidence type="ECO:0000256" key="1">
    <source>
        <dbReference type="SAM" id="MobiDB-lite"/>
    </source>
</evidence>
<gene>
    <name evidence="2" type="ORF">OHA22_26060</name>
</gene>
<feature type="compositionally biased region" description="Polar residues" evidence="1">
    <location>
        <begin position="1"/>
        <end position="14"/>
    </location>
</feature>
<feature type="compositionally biased region" description="Basic and acidic residues" evidence="1">
    <location>
        <begin position="15"/>
        <end position="25"/>
    </location>
</feature>
<accession>A0AAU2A563</accession>
<sequence length="77" mass="8485">MKRTLPSQTSTTKESPAEVPRDPRESDLAPLLTAWDRAHPTVADPDWRHLLDEIAHPRTTQAFHHLAETGGNHGAGS</sequence>
<organism evidence="2">
    <name type="scientific">Streptomyces sp. NBC_00093</name>
    <dbReference type="NCBI Taxonomy" id="2975649"/>
    <lineage>
        <taxon>Bacteria</taxon>
        <taxon>Bacillati</taxon>
        <taxon>Actinomycetota</taxon>
        <taxon>Actinomycetes</taxon>
        <taxon>Kitasatosporales</taxon>
        <taxon>Streptomycetaceae</taxon>
        <taxon>Streptomyces</taxon>
    </lineage>
</organism>